<dbReference type="Gene3D" id="2.10.260.10">
    <property type="match status" value="1"/>
</dbReference>
<protein>
    <submittedName>
        <fullName evidence="2">AbrB/MazE/SpoVT family DNA-binding domain-containing protein</fullName>
    </submittedName>
</protein>
<dbReference type="EMBL" id="CP032518">
    <property type="protein sequence ID" value="QEZ44150.1"/>
    <property type="molecule type" value="Genomic_DNA"/>
</dbReference>
<keyword evidence="2" id="KW-0238">DNA-binding</keyword>
<dbReference type="RefSeq" id="WP_151070218.1">
    <property type="nucleotide sequence ID" value="NZ_CP032518.1"/>
</dbReference>
<dbReference type="PANTHER" id="PTHR40516:SF1">
    <property type="entry name" value="ANTITOXIN CHPS-RELATED"/>
    <property type="match status" value="1"/>
</dbReference>
<dbReference type="SUPFAM" id="SSF89447">
    <property type="entry name" value="AbrB/MazE/MraZ-like"/>
    <property type="match status" value="1"/>
</dbReference>
<dbReference type="InterPro" id="IPR037914">
    <property type="entry name" value="SpoVT-AbrB_sf"/>
</dbReference>
<evidence type="ECO:0000313" key="3">
    <source>
        <dbReference type="Proteomes" id="UP000325743"/>
    </source>
</evidence>
<name>A0A5P3VD29_9BURK</name>
<dbReference type="GO" id="GO:0097351">
    <property type="term" value="F:toxin sequestering activity"/>
    <property type="evidence" value="ECO:0007669"/>
    <property type="project" value="InterPro"/>
</dbReference>
<accession>A0A5P3VD29</accession>
<sequence length="81" mass="9298">MYLRIAKWGNSLALRIPVDFVRLLGLNEGDRVQVTLTTDGGISIRTARWDRKAFAQELGSMRESMPMTASVVEELRRRARY</sequence>
<dbReference type="Proteomes" id="UP000325743">
    <property type="component" value="Chromosome 1"/>
</dbReference>
<dbReference type="PANTHER" id="PTHR40516">
    <property type="entry name" value="ANTITOXIN CHPS-RELATED"/>
    <property type="match status" value="1"/>
</dbReference>
<dbReference type="SMART" id="SM00966">
    <property type="entry name" value="SpoVT_AbrB"/>
    <property type="match status" value="1"/>
</dbReference>
<dbReference type="InterPro" id="IPR039052">
    <property type="entry name" value="Antitox_PemI-like"/>
</dbReference>
<evidence type="ECO:0000313" key="2">
    <source>
        <dbReference type="EMBL" id="QEZ44150.1"/>
    </source>
</evidence>
<evidence type="ECO:0000259" key="1">
    <source>
        <dbReference type="SMART" id="SM00966"/>
    </source>
</evidence>
<dbReference type="GO" id="GO:0003677">
    <property type="term" value="F:DNA binding"/>
    <property type="evidence" value="ECO:0007669"/>
    <property type="project" value="UniProtKB-KW"/>
</dbReference>
<organism evidence="2 3">
    <name type="scientific">Cupriavidus oxalaticus</name>
    <dbReference type="NCBI Taxonomy" id="96344"/>
    <lineage>
        <taxon>Bacteria</taxon>
        <taxon>Pseudomonadati</taxon>
        <taxon>Pseudomonadota</taxon>
        <taxon>Betaproteobacteria</taxon>
        <taxon>Burkholderiales</taxon>
        <taxon>Burkholderiaceae</taxon>
        <taxon>Cupriavidus</taxon>
    </lineage>
</organism>
<dbReference type="Pfam" id="PF04014">
    <property type="entry name" value="MazE_antitoxin"/>
    <property type="match status" value="1"/>
</dbReference>
<dbReference type="InterPro" id="IPR007159">
    <property type="entry name" value="SpoVT-AbrB_dom"/>
</dbReference>
<reference evidence="2 3" key="1">
    <citation type="submission" date="2018-09" db="EMBL/GenBank/DDBJ databases">
        <title>Complete genome sequence of Cupriavidus oxalaticus T2, a bacterium capable of phenol tolerance and degradation.</title>
        <authorList>
            <person name="Yan J."/>
        </authorList>
    </citation>
    <scope>NUCLEOTIDE SEQUENCE [LARGE SCALE GENOMIC DNA]</scope>
    <source>
        <strain evidence="2 3">T2</strain>
    </source>
</reference>
<proteinExistence type="predicted"/>
<feature type="domain" description="SpoVT-AbrB" evidence="1">
    <location>
        <begin position="6"/>
        <end position="50"/>
    </location>
</feature>
<gene>
    <name evidence="2" type="ORF">D2917_07845</name>
</gene>
<dbReference type="AlphaFoldDB" id="A0A5P3VD29"/>